<name>A0A8S5NJQ6_9CAUD</name>
<dbReference type="EMBL" id="BK015176">
    <property type="protein sequence ID" value="DAD94522.1"/>
    <property type="molecule type" value="Genomic_DNA"/>
</dbReference>
<protein>
    <submittedName>
        <fullName evidence="1">PHB/PHA accumulation regulator DNA-binding domain</fullName>
    </submittedName>
</protein>
<proteinExistence type="predicted"/>
<accession>A0A8S5NJQ6</accession>
<reference evidence="1" key="1">
    <citation type="journal article" date="2021" name="Proc. Natl. Acad. Sci. U.S.A.">
        <title>A Catalog of Tens of Thousands of Viruses from Human Metagenomes Reveals Hidden Associations with Chronic Diseases.</title>
        <authorList>
            <person name="Tisza M.J."/>
            <person name="Buck C.B."/>
        </authorList>
    </citation>
    <scope>NUCLEOTIDE SEQUENCE</scope>
    <source>
        <strain evidence="1">CttFh17</strain>
    </source>
</reference>
<keyword evidence="1" id="KW-0238">DNA-binding</keyword>
<evidence type="ECO:0000313" key="1">
    <source>
        <dbReference type="EMBL" id="DAD94522.1"/>
    </source>
</evidence>
<organism evidence="1">
    <name type="scientific">Siphoviridae sp. cttFh17</name>
    <dbReference type="NCBI Taxonomy" id="2826491"/>
    <lineage>
        <taxon>Viruses</taxon>
        <taxon>Duplodnaviria</taxon>
        <taxon>Heunggongvirae</taxon>
        <taxon>Uroviricota</taxon>
        <taxon>Caudoviricetes</taxon>
    </lineage>
</organism>
<sequence>MVKITESEEKITAPKKTIKLDNISVKDLRFVDVETGEDLSQQVIDAIPFESIGFKITFELPVEEGSEE</sequence>
<dbReference type="GO" id="GO:0003677">
    <property type="term" value="F:DNA binding"/>
    <property type="evidence" value="ECO:0007669"/>
    <property type="project" value="UniProtKB-KW"/>
</dbReference>